<dbReference type="AlphaFoldDB" id="A0A3B0T0V8"/>
<sequence>MRMIKKALTVLMAVSLLVLSALPALAATDSGVTETVTTDSNTVQDRGDVRDNGGDKGKVELKTKKTAAVVEGDTAWVAFSWKAKGTDATDFRIVAKTENDGVTIAYPVNTGSYSSLMDNDTLSASEIDFTSLRISVPYGSRKVKLKITATWLQNGENQKKEYKVTVPVARFRGDDIAQATKDAGSVSAADPAWLEVEWTGLAPLLNDVEITVDGPRGAVITYPADRTFTSLYYNNSLEDGETDVARFLVDATALPPGSYSLKVEVSYTRAGRANSATGEFSFEVTG</sequence>
<dbReference type="EMBL" id="UOEK01000633">
    <property type="protein sequence ID" value="VAW09683.1"/>
    <property type="molecule type" value="Genomic_DNA"/>
</dbReference>
<gene>
    <name evidence="1" type="ORF">MNBD_ACTINO02-183</name>
</gene>
<protein>
    <submittedName>
        <fullName evidence="1">Uncharacterized protein</fullName>
    </submittedName>
</protein>
<name>A0A3B0T0V8_9ZZZZ</name>
<reference evidence="1" key="1">
    <citation type="submission" date="2018-06" db="EMBL/GenBank/DDBJ databases">
        <authorList>
            <person name="Zhirakovskaya E."/>
        </authorList>
    </citation>
    <scope>NUCLEOTIDE SEQUENCE</scope>
</reference>
<organism evidence="1">
    <name type="scientific">hydrothermal vent metagenome</name>
    <dbReference type="NCBI Taxonomy" id="652676"/>
    <lineage>
        <taxon>unclassified sequences</taxon>
        <taxon>metagenomes</taxon>
        <taxon>ecological metagenomes</taxon>
    </lineage>
</organism>
<proteinExistence type="predicted"/>
<accession>A0A3B0T0V8</accession>
<evidence type="ECO:0000313" key="1">
    <source>
        <dbReference type="EMBL" id="VAW09683.1"/>
    </source>
</evidence>